<name>A0A2T6ZV96_TUBBO</name>
<dbReference type="AlphaFoldDB" id="A0A2T6ZV96"/>
<feature type="region of interest" description="Disordered" evidence="1">
    <location>
        <begin position="193"/>
        <end position="222"/>
    </location>
</feature>
<evidence type="ECO:0000313" key="4">
    <source>
        <dbReference type="EMBL" id="PUU79409.1"/>
    </source>
</evidence>
<organism evidence="4 5">
    <name type="scientific">Tuber borchii</name>
    <name type="common">White truffle</name>
    <dbReference type="NCBI Taxonomy" id="42251"/>
    <lineage>
        <taxon>Eukaryota</taxon>
        <taxon>Fungi</taxon>
        <taxon>Dikarya</taxon>
        <taxon>Ascomycota</taxon>
        <taxon>Pezizomycotina</taxon>
        <taxon>Pezizomycetes</taxon>
        <taxon>Pezizales</taxon>
        <taxon>Tuberaceae</taxon>
        <taxon>Tuber</taxon>
    </lineage>
</organism>
<keyword evidence="3" id="KW-0732">Signal</keyword>
<evidence type="ECO:0000256" key="2">
    <source>
        <dbReference type="SAM" id="Phobius"/>
    </source>
</evidence>
<keyword evidence="2" id="KW-0812">Transmembrane</keyword>
<sequence>MILHKCCFGPLWITTLMLSCYFLVVGGQTLGSLAKSGCFHRCFIMTCPGLGANCVCSGFRTALSITEIWACAQICPIADVIAGFLALGVECPPFISTATGRGRTRRTCSSSAPIPPLSSTLRSTSRPAALPTPNPPTASTTSSIRASISTQRTQPTGTPGLPSGSTSSSFRSSDLTSLSSTFSKCTTPTSIMNSSSFSSASSTPSTPSTPSPSTSATTKPSLTHHTPVDTVAIIAAVFGSLGFLMALLAIFLVLRQRQAQNRRSITSLIDIVDFGADRGSITAPLPIFNPPPPRVPLADIDTRPATQGSQMSAGTGAGAVTAVVGTREAPTRREPIAVAMPVPGPSRSSSRLYIFPPPSRRLPGTQRQPQPQQGPDLRSLKKPLPQLPQLPEEARIRPSAGPSTRSIPLALPPTAYPIEDTPRPMSAISESAEVDRYRPILDDATEVEFRRVYQDVRRALNRSPSTSTDQNSTDWSIMTDLSRNSTIRSSGLER</sequence>
<evidence type="ECO:0000256" key="1">
    <source>
        <dbReference type="SAM" id="MobiDB-lite"/>
    </source>
</evidence>
<keyword evidence="2" id="KW-1133">Transmembrane helix</keyword>
<dbReference type="OrthoDB" id="5419098at2759"/>
<feature type="signal peptide" evidence="3">
    <location>
        <begin position="1"/>
        <end position="27"/>
    </location>
</feature>
<feature type="compositionally biased region" description="Low complexity" evidence="1">
    <location>
        <begin position="361"/>
        <end position="391"/>
    </location>
</feature>
<reference evidence="4 5" key="1">
    <citation type="submission" date="2017-04" db="EMBL/GenBank/DDBJ databases">
        <title>Draft genome sequence of Tuber borchii Vittad., a whitish edible truffle.</title>
        <authorList>
            <consortium name="DOE Joint Genome Institute"/>
            <person name="Murat C."/>
            <person name="Kuo A."/>
            <person name="Barry K.W."/>
            <person name="Clum A."/>
            <person name="Dockter R.B."/>
            <person name="Fauchery L."/>
            <person name="Iotti M."/>
            <person name="Kohler A."/>
            <person name="Labutti K."/>
            <person name="Lindquist E.A."/>
            <person name="Lipzen A."/>
            <person name="Ohm R.A."/>
            <person name="Wang M."/>
            <person name="Grigoriev I.V."/>
            <person name="Zambonelli A."/>
            <person name="Martin F.M."/>
        </authorList>
    </citation>
    <scope>NUCLEOTIDE SEQUENCE [LARGE SCALE GENOMIC DNA]</scope>
    <source>
        <strain evidence="4 5">Tbo3840</strain>
    </source>
</reference>
<dbReference type="EMBL" id="NESQ01000093">
    <property type="protein sequence ID" value="PUU79409.1"/>
    <property type="molecule type" value="Genomic_DNA"/>
</dbReference>
<evidence type="ECO:0008006" key="6">
    <source>
        <dbReference type="Google" id="ProtNLM"/>
    </source>
</evidence>
<feature type="region of interest" description="Disordered" evidence="1">
    <location>
        <begin position="458"/>
        <end position="494"/>
    </location>
</feature>
<evidence type="ECO:0000313" key="5">
    <source>
        <dbReference type="Proteomes" id="UP000244722"/>
    </source>
</evidence>
<keyword evidence="2" id="KW-0472">Membrane</keyword>
<dbReference type="Proteomes" id="UP000244722">
    <property type="component" value="Unassembled WGS sequence"/>
</dbReference>
<accession>A0A2T6ZV96</accession>
<feature type="compositionally biased region" description="Low complexity" evidence="1">
    <location>
        <begin position="137"/>
        <end position="174"/>
    </location>
</feature>
<feature type="region of interest" description="Disordered" evidence="1">
    <location>
        <begin position="100"/>
        <end position="174"/>
    </location>
</feature>
<feature type="compositionally biased region" description="Polar residues" evidence="1">
    <location>
        <begin position="462"/>
        <end position="494"/>
    </location>
</feature>
<evidence type="ECO:0000256" key="3">
    <source>
        <dbReference type="SAM" id="SignalP"/>
    </source>
</evidence>
<feature type="transmembrane region" description="Helical" evidence="2">
    <location>
        <begin position="231"/>
        <end position="254"/>
    </location>
</feature>
<dbReference type="STRING" id="42251.A0A2T6ZV96"/>
<feature type="chain" id="PRO_5015748543" description="Extracellular membrane protein CFEM domain-containing protein" evidence="3">
    <location>
        <begin position="28"/>
        <end position="494"/>
    </location>
</feature>
<feature type="region of interest" description="Disordered" evidence="1">
    <location>
        <begin position="338"/>
        <end position="422"/>
    </location>
</feature>
<dbReference type="PROSITE" id="PS51257">
    <property type="entry name" value="PROKAR_LIPOPROTEIN"/>
    <property type="match status" value="1"/>
</dbReference>
<keyword evidence="5" id="KW-1185">Reference proteome</keyword>
<feature type="compositionally biased region" description="Low complexity" evidence="1">
    <location>
        <begin position="100"/>
        <end position="112"/>
    </location>
</feature>
<gene>
    <name evidence="4" type="ORF">B9Z19DRAFT_832382</name>
</gene>
<proteinExistence type="predicted"/>
<protein>
    <recommendedName>
        <fullName evidence="6">Extracellular membrane protein CFEM domain-containing protein</fullName>
    </recommendedName>
</protein>
<comment type="caution">
    <text evidence="4">The sequence shown here is derived from an EMBL/GenBank/DDBJ whole genome shotgun (WGS) entry which is preliminary data.</text>
</comment>